<keyword evidence="6" id="KW-1160">Virus entry into host cell</keyword>
<dbReference type="PANTHER" id="PTHR30629">
    <property type="entry name" value="PROPHAGE INTEGRASE"/>
    <property type="match status" value="1"/>
</dbReference>
<comment type="similarity">
    <text evidence="1">Belongs to the 'phage' integrase family.</text>
</comment>
<comment type="caution">
    <text evidence="9">The sequence shown here is derived from an EMBL/GenBank/DDBJ whole genome shotgun (WGS) entry which is preliminary data.</text>
</comment>
<keyword evidence="5" id="KW-1179">Viral genome integration</keyword>
<dbReference type="AlphaFoldDB" id="K1TGP6"/>
<evidence type="ECO:0000256" key="5">
    <source>
        <dbReference type="ARBA" id="ARBA00023195"/>
    </source>
</evidence>
<protein>
    <submittedName>
        <fullName evidence="9">Site-specific recombinase, phage integrase family</fullName>
    </submittedName>
</protein>
<dbReference type="GO" id="GO:0044826">
    <property type="term" value="P:viral genome integration into host DNA"/>
    <property type="evidence" value="ECO:0007669"/>
    <property type="project" value="UniProtKB-KW"/>
</dbReference>
<dbReference type="GO" id="GO:0006310">
    <property type="term" value="P:DNA recombination"/>
    <property type="evidence" value="ECO:0007669"/>
    <property type="project" value="UniProtKB-KW"/>
</dbReference>
<evidence type="ECO:0000256" key="4">
    <source>
        <dbReference type="ARBA" id="ARBA00023172"/>
    </source>
</evidence>
<keyword evidence="2" id="KW-0229">DNA integration</keyword>
<evidence type="ECO:0000256" key="2">
    <source>
        <dbReference type="ARBA" id="ARBA00022908"/>
    </source>
</evidence>
<dbReference type="GO" id="GO:0003677">
    <property type="term" value="F:DNA binding"/>
    <property type="evidence" value="ECO:0007669"/>
    <property type="project" value="UniProtKB-KW"/>
</dbReference>
<feature type="domain" description="Tyr recombinase" evidence="7">
    <location>
        <begin position="162"/>
        <end position="219"/>
    </location>
</feature>
<evidence type="ECO:0000259" key="8">
    <source>
        <dbReference type="PROSITE" id="PS51900"/>
    </source>
</evidence>
<dbReference type="InterPro" id="IPR050808">
    <property type="entry name" value="Phage_Integrase"/>
</dbReference>
<dbReference type="SUPFAM" id="SSF56349">
    <property type="entry name" value="DNA breaking-rejoining enzymes"/>
    <property type="match status" value="1"/>
</dbReference>
<dbReference type="Gene3D" id="1.10.443.10">
    <property type="entry name" value="Intergrase catalytic core"/>
    <property type="match status" value="1"/>
</dbReference>
<dbReference type="PROSITE" id="PS51898">
    <property type="entry name" value="TYR_RECOMBINASE"/>
    <property type="match status" value="1"/>
</dbReference>
<feature type="non-terminal residue" evidence="9">
    <location>
        <position position="219"/>
    </location>
</feature>
<dbReference type="InterPro" id="IPR002104">
    <property type="entry name" value="Integrase_catalytic"/>
</dbReference>
<dbReference type="EMBL" id="AJWY01004475">
    <property type="protein sequence ID" value="EKC72272.1"/>
    <property type="molecule type" value="Genomic_DNA"/>
</dbReference>
<gene>
    <name evidence="9" type="ORF">LEA_06828</name>
</gene>
<dbReference type="PANTHER" id="PTHR30629:SF2">
    <property type="entry name" value="PROPHAGE INTEGRASE INTS-RELATED"/>
    <property type="match status" value="1"/>
</dbReference>
<accession>K1TGP6</accession>
<sequence length="219" mass="25033">MIPEYNTVTLNGVEYYRTRIEDADGKRVALYARTPEELYDKEQEALAQIGHARFHRKSPTVAEYCEKWLLMQSVHVRQTTLTDYTSKVRRHIIKELGEMRMADVTLDDIQLALVPVSKKSASVYKSVVILYKSIFRAAKESHVIEVNPTLHLTAKGGGVPQEDRQALTDEQVEQLLDAICDLPPYVFVMIGLYAGLRREEILALQWDSVYLDTDAPYLT</sequence>
<dbReference type="InterPro" id="IPR044068">
    <property type="entry name" value="CB"/>
</dbReference>
<keyword evidence="3" id="KW-0238">DNA-binding</keyword>
<reference evidence="9" key="1">
    <citation type="journal article" date="2013" name="Environ. Microbiol.">
        <title>Microbiota from the distal guts of lean and obese adolescents exhibit partial functional redundancy besides clear differences in community structure.</title>
        <authorList>
            <person name="Ferrer M."/>
            <person name="Ruiz A."/>
            <person name="Lanza F."/>
            <person name="Haange S.B."/>
            <person name="Oberbach A."/>
            <person name="Till H."/>
            <person name="Bargiela R."/>
            <person name="Campoy C."/>
            <person name="Segura M.T."/>
            <person name="Richter M."/>
            <person name="von Bergen M."/>
            <person name="Seifert J."/>
            <person name="Suarez A."/>
        </authorList>
    </citation>
    <scope>NUCLEOTIDE SEQUENCE</scope>
</reference>
<dbReference type="Pfam" id="PF14659">
    <property type="entry name" value="Phage_int_SAM_3"/>
    <property type="match status" value="1"/>
</dbReference>
<evidence type="ECO:0000313" key="9">
    <source>
        <dbReference type="EMBL" id="EKC72272.1"/>
    </source>
</evidence>
<keyword evidence="4" id="KW-0233">DNA recombination</keyword>
<evidence type="ECO:0000256" key="6">
    <source>
        <dbReference type="ARBA" id="ARBA00023296"/>
    </source>
</evidence>
<dbReference type="GO" id="GO:0046718">
    <property type="term" value="P:symbiont entry into host cell"/>
    <property type="evidence" value="ECO:0007669"/>
    <property type="project" value="UniProtKB-KW"/>
</dbReference>
<evidence type="ECO:0000256" key="1">
    <source>
        <dbReference type="ARBA" id="ARBA00008857"/>
    </source>
</evidence>
<organism evidence="9">
    <name type="scientific">human gut metagenome</name>
    <dbReference type="NCBI Taxonomy" id="408170"/>
    <lineage>
        <taxon>unclassified sequences</taxon>
        <taxon>metagenomes</taxon>
        <taxon>organismal metagenomes</taxon>
    </lineage>
</organism>
<dbReference type="InterPro" id="IPR011010">
    <property type="entry name" value="DNA_brk_join_enz"/>
</dbReference>
<name>K1TGP6_9ZZZZ</name>
<dbReference type="InterPro" id="IPR013762">
    <property type="entry name" value="Integrase-like_cat_sf"/>
</dbReference>
<dbReference type="InterPro" id="IPR010998">
    <property type="entry name" value="Integrase_recombinase_N"/>
</dbReference>
<feature type="domain" description="Core-binding (CB)" evidence="8">
    <location>
        <begin position="59"/>
        <end position="139"/>
    </location>
</feature>
<dbReference type="GO" id="GO:0015074">
    <property type="term" value="P:DNA integration"/>
    <property type="evidence" value="ECO:0007669"/>
    <property type="project" value="UniProtKB-KW"/>
</dbReference>
<evidence type="ECO:0000259" key="7">
    <source>
        <dbReference type="PROSITE" id="PS51898"/>
    </source>
</evidence>
<proteinExistence type="inferred from homology"/>
<dbReference type="PROSITE" id="PS51900">
    <property type="entry name" value="CB"/>
    <property type="match status" value="1"/>
</dbReference>
<dbReference type="InterPro" id="IPR004107">
    <property type="entry name" value="Integrase_SAM-like_N"/>
</dbReference>
<dbReference type="Gene3D" id="1.10.150.130">
    <property type="match status" value="1"/>
</dbReference>
<dbReference type="GO" id="GO:0075713">
    <property type="term" value="P:establishment of integrated proviral latency"/>
    <property type="evidence" value="ECO:0007669"/>
    <property type="project" value="UniProtKB-KW"/>
</dbReference>
<evidence type="ECO:0000256" key="3">
    <source>
        <dbReference type="ARBA" id="ARBA00023125"/>
    </source>
</evidence>